<evidence type="ECO:0000256" key="2">
    <source>
        <dbReference type="ARBA" id="ARBA00023274"/>
    </source>
</evidence>
<reference evidence="8" key="1">
    <citation type="submission" date="2017-09" db="EMBL/GenBank/DDBJ databases">
        <title>Depth-based differentiation of microbial function through sediment-hosted aquifers and enrichment of novel symbionts in the deep terrestrial subsurface.</title>
        <authorList>
            <person name="Probst A.J."/>
            <person name="Ladd B."/>
            <person name="Jarett J.K."/>
            <person name="Geller-Mcgrath D.E."/>
            <person name="Sieber C.M.K."/>
            <person name="Emerson J.B."/>
            <person name="Anantharaman K."/>
            <person name="Thomas B.C."/>
            <person name="Malmstrom R."/>
            <person name="Stieglmeier M."/>
            <person name="Klingl A."/>
            <person name="Woyke T."/>
            <person name="Ryan C.M."/>
            <person name="Banfield J.F."/>
        </authorList>
    </citation>
    <scope>NUCLEOTIDE SEQUENCE [LARGE SCALE GENOMIC DNA]</scope>
</reference>
<dbReference type="AlphaFoldDB" id="A0A2M8G0X5"/>
<dbReference type="PROSITE" id="PS00362">
    <property type="entry name" value="RIBOSOMAL_S15"/>
    <property type="match status" value="1"/>
</dbReference>
<protein>
    <recommendedName>
        <fullName evidence="4">Small ribosomal subunit protein uS15</fullName>
    </recommendedName>
</protein>
<dbReference type="InterPro" id="IPR000589">
    <property type="entry name" value="Ribosomal_uS15"/>
</dbReference>
<keyword evidence="2 4" id="KW-0687">Ribonucleoprotein</keyword>
<dbReference type="Gene3D" id="1.10.287.10">
    <property type="entry name" value="S15/NS1, RNA-binding"/>
    <property type="match status" value="1"/>
</dbReference>
<dbReference type="CDD" id="cd00353">
    <property type="entry name" value="Ribosomal_S15p_S13e"/>
    <property type="match status" value="1"/>
</dbReference>
<dbReference type="Pfam" id="PF00312">
    <property type="entry name" value="Ribosomal_S15"/>
    <property type="match status" value="1"/>
</dbReference>
<dbReference type="NCBIfam" id="TIGR00952">
    <property type="entry name" value="S15_bact"/>
    <property type="match status" value="1"/>
</dbReference>
<comment type="function">
    <text evidence="4">Forms an intersubunit bridge (bridge B4) with the 23S rRNA of the 50S subunit in the ribosome.</text>
</comment>
<organism evidence="7 8">
    <name type="scientific">Candidatus Colwellbacteria bacterium CG_4_9_14_0_2_um_filter_50_12</name>
    <dbReference type="NCBI Taxonomy" id="1974538"/>
    <lineage>
        <taxon>Bacteria</taxon>
        <taxon>Candidatus Colwelliibacteriota</taxon>
    </lineage>
</organism>
<keyword evidence="1 4" id="KW-0689">Ribosomal protein</keyword>
<comment type="function">
    <text evidence="4 6">One of the primary rRNA binding proteins, it binds directly to 16S rRNA where it helps nucleate assembly of the platform of the 30S subunit by binding and bridging several RNA helices of the 16S rRNA.</text>
</comment>
<evidence type="ECO:0000256" key="5">
    <source>
        <dbReference type="RuleBase" id="RU003919"/>
    </source>
</evidence>
<evidence type="ECO:0000256" key="6">
    <source>
        <dbReference type="RuleBase" id="RU004524"/>
    </source>
</evidence>
<dbReference type="GO" id="GO:0019843">
    <property type="term" value="F:rRNA binding"/>
    <property type="evidence" value="ECO:0007669"/>
    <property type="project" value="UniProtKB-UniRule"/>
</dbReference>
<dbReference type="EMBL" id="PFQX01000054">
    <property type="protein sequence ID" value="PJC65299.1"/>
    <property type="molecule type" value="Genomic_DNA"/>
</dbReference>
<evidence type="ECO:0000256" key="3">
    <source>
        <dbReference type="ARBA" id="ARBA00064542"/>
    </source>
</evidence>
<dbReference type="Gene3D" id="6.10.250.3130">
    <property type="match status" value="1"/>
</dbReference>
<name>A0A2M8G0X5_9BACT</name>
<keyword evidence="4 6" id="KW-0694">RNA-binding</keyword>
<evidence type="ECO:0000313" key="8">
    <source>
        <dbReference type="Proteomes" id="UP000229674"/>
    </source>
</evidence>
<dbReference type="InterPro" id="IPR005290">
    <property type="entry name" value="Ribosomal_uS15_bac-type"/>
</dbReference>
<sequence length="88" mass="10110">MLTNRKKQNVISEHRVHETDTGSAAVQIALLSRQIDELTTHLKRHPQDNHSRRGLLGMVSKRRKLLKYLEGKSPRSYNAVVKKLGLKK</sequence>
<comment type="subunit">
    <text evidence="3 4">Part of the 30S ribosomal subunit. Forms a bridge to the 50S subunit in the 70S ribosome, contacting the 23S rRNA.</text>
</comment>
<dbReference type="HAMAP" id="MF_01343_B">
    <property type="entry name" value="Ribosomal_uS15_B"/>
    <property type="match status" value="1"/>
</dbReference>
<evidence type="ECO:0000256" key="1">
    <source>
        <dbReference type="ARBA" id="ARBA00022980"/>
    </source>
</evidence>
<dbReference type="GO" id="GO:0003735">
    <property type="term" value="F:structural constituent of ribosome"/>
    <property type="evidence" value="ECO:0007669"/>
    <property type="project" value="InterPro"/>
</dbReference>
<dbReference type="PANTHER" id="PTHR23321">
    <property type="entry name" value="RIBOSOMAL PROTEIN S15, BACTERIAL AND ORGANELLAR"/>
    <property type="match status" value="1"/>
</dbReference>
<keyword evidence="4 6" id="KW-0699">rRNA-binding</keyword>
<comment type="caution">
    <text evidence="7">The sequence shown here is derived from an EMBL/GenBank/DDBJ whole genome shotgun (WGS) entry which is preliminary data.</text>
</comment>
<dbReference type="InterPro" id="IPR009068">
    <property type="entry name" value="uS15_NS1_RNA-bd_sf"/>
</dbReference>
<dbReference type="Proteomes" id="UP000229674">
    <property type="component" value="Unassembled WGS sequence"/>
</dbReference>
<evidence type="ECO:0000256" key="4">
    <source>
        <dbReference type="HAMAP-Rule" id="MF_01343"/>
    </source>
</evidence>
<dbReference type="SMART" id="SM01387">
    <property type="entry name" value="Ribosomal_S15"/>
    <property type="match status" value="1"/>
</dbReference>
<dbReference type="GO" id="GO:0006412">
    <property type="term" value="P:translation"/>
    <property type="evidence" value="ECO:0007669"/>
    <property type="project" value="UniProtKB-UniRule"/>
</dbReference>
<dbReference type="GO" id="GO:0022627">
    <property type="term" value="C:cytosolic small ribosomal subunit"/>
    <property type="evidence" value="ECO:0007669"/>
    <property type="project" value="TreeGrafter"/>
</dbReference>
<evidence type="ECO:0000313" key="7">
    <source>
        <dbReference type="EMBL" id="PJC65299.1"/>
    </source>
</evidence>
<dbReference type="PANTHER" id="PTHR23321:SF26">
    <property type="entry name" value="SMALL RIBOSOMAL SUBUNIT PROTEIN US15M"/>
    <property type="match status" value="1"/>
</dbReference>
<comment type="similarity">
    <text evidence="4 5">Belongs to the universal ribosomal protein uS15 family.</text>
</comment>
<proteinExistence type="inferred from homology"/>
<dbReference type="SUPFAM" id="SSF47060">
    <property type="entry name" value="S15/NS1 RNA-binding domain"/>
    <property type="match status" value="1"/>
</dbReference>
<accession>A0A2M8G0X5</accession>
<gene>
    <name evidence="4" type="primary">rpsO</name>
    <name evidence="7" type="ORF">CO020_01495</name>
</gene>
<dbReference type="FunFam" id="1.10.287.10:FF:000002">
    <property type="entry name" value="30S ribosomal protein S15"/>
    <property type="match status" value="1"/>
</dbReference>